<dbReference type="InterPro" id="IPR011991">
    <property type="entry name" value="ArsR-like_HTH"/>
</dbReference>
<dbReference type="Gene3D" id="1.10.10.10">
    <property type="entry name" value="Winged helix-like DNA-binding domain superfamily/Winged helix DNA-binding domain"/>
    <property type="match status" value="1"/>
</dbReference>
<comment type="caution">
    <text evidence="3">The sequence shown here is derived from an EMBL/GenBank/DDBJ whole genome shotgun (WGS) entry which is preliminary data.</text>
</comment>
<dbReference type="EMBL" id="JACRSY010000054">
    <property type="protein sequence ID" value="MBC8581475.1"/>
    <property type="molecule type" value="Genomic_DNA"/>
</dbReference>
<dbReference type="Gene3D" id="3.30.930.10">
    <property type="entry name" value="Bira Bifunctional Protein, Domain 2"/>
    <property type="match status" value="1"/>
</dbReference>
<dbReference type="GO" id="GO:0009249">
    <property type="term" value="P:protein lipoylation"/>
    <property type="evidence" value="ECO:0007669"/>
    <property type="project" value="UniProtKB-ARBA"/>
</dbReference>
<dbReference type="InterPro" id="IPR045864">
    <property type="entry name" value="aa-tRNA-synth_II/BPL/LPL"/>
</dbReference>
<dbReference type="SUPFAM" id="SSF55681">
    <property type="entry name" value="Class II aaRS and biotin synthetases"/>
    <property type="match status" value="1"/>
</dbReference>
<dbReference type="SUPFAM" id="SSF46785">
    <property type="entry name" value="Winged helix' DNA-binding domain"/>
    <property type="match status" value="1"/>
</dbReference>
<sequence>MTKMKLLELFEAHKGEYLSGQIIAEDLGLSRTAIWKQINALREEGYDIESIKKKGYRLNVNSDILSHTKVNQFLIPELSIDHIHLYKTIDSTNKAVYLESINTEADWVVVASEKQEKGQAKNQMPFYSPEGKGVYMSVAIRMRESLEQLKTFLAYNSKAVHQAILKVSGVDSIINDENNILYNNRKLCGIMTDMVIEAESQTIKQIIIGIGIYVHEAADGNIALTEITGTYCNRSELIACILNELYRYYHQ</sequence>
<dbReference type="Pfam" id="PF03099">
    <property type="entry name" value="BPL_LplA_LipB"/>
    <property type="match status" value="1"/>
</dbReference>
<reference evidence="3" key="1">
    <citation type="submission" date="2020-08" db="EMBL/GenBank/DDBJ databases">
        <title>Genome public.</title>
        <authorList>
            <person name="Liu C."/>
            <person name="Sun Q."/>
        </authorList>
    </citation>
    <scope>NUCLEOTIDE SEQUENCE</scope>
    <source>
        <strain evidence="3">NSJ-12</strain>
    </source>
</reference>
<evidence type="ECO:0000259" key="1">
    <source>
        <dbReference type="Pfam" id="PF03099"/>
    </source>
</evidence>
<dbReference type="PANTHER" id="PTHR12835">
    <property type="entry name" value="BIOTIN PROTEIN LIGASE"/>
    <property type="match status" value="1"/>
</dbReference>
<accession>A0A926EN33</accession>
<dbReference type="InterPro" id="IPR036388">
    <property type="entry name" value="WH-like_DNA-bd_sf"/>
</dbReference>
<dbReference type="InterPro" id="IPR004143">
    <property type="entry name" value="BPL_LPL_catalytic"/>
</dbReference>
<gene>
    <name evidence="3" type="ORF">H8718_18495</name>
</gene>
<keyword evidence="4" id="KW-1185">Reference proteome</keyword>
<evidence type="ECO:0000259" key="2">
    <source>
        <dbReference type="Pfam" id="PF08279"/>
    </source>
</evidence>
<name>A0A926EN33_9FIRM</name>
<dbReference type="GO" id="GO:0004077">
    <property type="term" value="F:biotin--[biotin carboxyl-carrier protein] ligase activity"/>
    <property type="evidence" value="ECO:0007669"/>
    <property type="project" value="TreeGrafter"/>
</dbReference>
<dbReference type="GO" id="GO:0016740">
    <property type="term" value="F:transferase activity"/>
    <property type="evidence" value="ECO:0007669"/>
    <property type="project" value="UniProtKB-ARBA"/>
</dbReference>
<dbReference type="RefSeq" id="WP_249334422.1">
    <property type="nucleotide sequence ID" value="NZ_JACRSY010000054.1"/>
</dbReference>
<dbReference type="GO" id="GO:0005737">
    <property type="term" value="C:cytoplasm"/>
    <property type="evidence" value="ECO:0007669"/>
    <property type="project" value="TreeGrafter"/>
</dbReference>
<dbReference type="InterPro" id="IPR036390">
    <property type="entry name" value="WH_DNA-bd_sf"/>
</dbReference>
<proteinExistence type="predicted"/>
<dbReference type="Pfam" id="PF08279">
    <property type="entry name" value="HTH_11"/>
    <property type="match status" value="1"/>
</dbReference>
<dbReference type="AlphaFoldDB" id="A0A926EN33"/>
<feature type="domain" description="Helix-turn-helix type 11" evidence="2">
    <location>
        <begin position="4"/>
        <end position="57"/>
    </location>
</feature>
<dbReference type="PANTHER" id="PTHR12835:SF5">
    <property type="entry name" value="BIOTIN--PROTEIN LIGASE"/>
    <property type="match status" value="1"/>
</dbReference>
<dbReference type="CDD" id="cd00090">
    <property type="entry name" value="HTH_ARSR"/>
    <property type="match status" value="1"/>
</dbReference>
<evidence type="ECO:0000313" key="4">
    <source>
        <dbReference type="Proteomes" id="UP000655830"/>
    </source>
</evidence>
<dbReference type="Proteomes" id="UP000655830">
    <property type="component" value="Unassembled WGS sequence"/>
</dbReference>
<protein>
    <submittedName>
        <fullName evidence="3">HTH domain-containing protein</fullName>
    </submittedName>
</protein>
<feature type="domain" description="BPL/LPL catalytic" evidence="1">
    <location>
        <begin position="87"/>
        <end position="212"/>
    </location>
</feature>
<evidence type="ECO:0000313" key="3">
    <source>
        <dbReference type="EMBL" id="MBC8581475.1"/>
    </source>
</evidence>
<organism evidence="3 4">
    <name type="scientific">Zhenhengia yiwuensis</name>
    <dbReference type="NCBI Taxonomy" id="2763666"/>
    <lineage>
        <taxon>Bacteria</taxon>
        <taxon>Bacillati</taxon>
        <taxon>Bacillota</taxon>
        <taxon>Clostridia</taxon>
        <taxon>Lachnospirales</taxon>
        <taxon>Lachnospiraceae</taxon>
        <taxon>Zhenhengia</taxon>
    </lineage>
</organism>
<dbReference type="InterPro" id="IPR013196">
    <property type="entry name" value="HTH_11"/>
</dbReference>